<dbReference type="Pfam" id="PF12726">
    <property type="entry name" value="SEN1_N"/>
    <property type="match status" value="1"/>
</dbReference>
<dbReference type="Pfam" id="PF23576">
    <property type="entry name" value="SEN1_barrel"/>
    <property type="match status" value="1"/>
</dbReference>
<dbReference type="SUPFAM" id="SSF52540">
    <property type="entry name" value="P-loop containing nucleoside triphosphate hydrolases"/>
    <property type="match status" value="1"/>
</dbReference>
<dbReference type="PANTHER" id="PTHR10887">
    <property type="entry name" value="DNA2/NAM7 HELICASE FAMILY"/>
    <property type="match status" value="1"/>
</dbReference>
<dbReference type="GO" id="GO:0016604">
    <property type="term" value="C:nuclear body"/>
    <property type="evidence" value="ECO:0007669"/>
    <property type="project" value="TreeGrafter"/>
</dbReference>
<dbReference type="InterPro" id="IPR047187">
    <property type="entry name" value="SF1_C_Upf1"/>
</dbReference>
<dbReference type="Gene3D" id="3.40.50.300">
    <property type="entry name" value="P-loop containing nucleotide triphosphate hydrolases"/>
    <property type="match status" value="2"/>
</dbReference>
<dbReference type="InterPro" id="IPR045055">
    <property type="entry name" value="DNA2/NAM7-like"/>
</dbReference>
<feature type="compositionally biased region" description="Polar residues" evidence="9">
    <location>
        <begin position="2057"/>
        <end position="2085"/>
    </location>
</feature>
<dbReference type="Pfam" id="PF13087">
    <property type="entry name" value="AAA_12"/>
    <property type="match status" value="1"/>
</dbReference>
<dbReference type="InterPro" id="IPR056474">
    <property type="entry name" value="SEN1_barrel"/>
</dbReference>
<evidence type="ECO:0000256" key="4">
    <source>
        <dbReference type="ARBA" id="ARBA00022801"/>
    </source>
</evidence>
<dbReference type="InterPro" id="IPR041679">
    <property type="entry name" value="DNA2/NAM7-like_C"/>
</dbReference>
<gene>
    <name evidence="14" type="primary">SMKI12G4740</name>
    <name evidence="14" type="ORF">SMKI_12G4740</name>
</gene>
<feature type="domain" description="Helicase Sen1 N-terminal" evidence="10">
    <location>
        <begin position="102"/>
        <end position="855"/>
    </location>
</feature>
<feature type="compositionally biased region" description="Polar residues" evidence="9">
    <location>
        <begin position="2112"/>
        <end position="2152"/>
    </location>
</feature>
<dbReference type="CDD" id="cd18042">
    <property type="entry name" value="DEXXQc_SETX"/>
    <property type="match status" value="1"/>
</dbReference>
<keyword evidence="4" id="KW-0378">Hydrolase</keyword>
<feature type="region of interest" description="Disordered" evidence="9">
    <location>
        <begin position="1486"/>
        <end position="1505"/>
    </location>
</feature>
<dbReference type="GO" id="GO:0005524">
    <property type="term" value="F:ATP binding"/>
    <property type="evidence" value="ECO:0007669"/>
    <property type="project" value="UniProtKB-KW"/>
</dbReference>
<feature type="domain" description="DNA2/NAM7 helicase-like C-terminal" evidence="12">
    <location>
        <begin position="1629"/>
        <end position="1826"/>
    </location>
</feature>
<feature type="compositionally biased region" description="Low complexity" evidence="9">
    <location>
        <begin position="2205"/>
        <end position="2216"/>
    </location>
</feature>
<dbReference type="GO" id="GO:0001147">
    <property type="term" value="F:transcription termination site sequence-specific DNA binding"/>
    <property type="evidence" value="ECO:0007669"/>
    <property type="project" value="TreeGrafter"/>
</dbReference>
<dbReference type="CDD" id="cd18808">
    <property type="entry name" value="SF1_C_Upf1"/>
    <property type="match status" value="1"/>
</dbReference>
<protein>
    <recommendedName>
        <fullName evidence="16">Sen1p</fullName>
    </recommendedName>
</protein>
<dbReference type="Pfam" id="PF13086">
    <property type="entry name" value="AAA_11"/>
    <property type="match status" value="1"/>
</dbReference>
<dbReference type="Proteomes" id="UP001161438">
    <property type="component" value="Chromosome 12"/>
</dbReference>
<evidence type="ECO:0000259" key="11">
    <source>
        <dbReference type="Pfam" id="PF13086"/>
    </source>
</evidence>
<dbReference type="GO" id="GO:0016787">
    <property type="term" value="F:hydrolase activity"/>
    <property type="evidence" value="ECO:0007669"/>
    <property type="project" value="UniProtKB-KW"/>
</dbReference>
<dbReference type="InterPro" id="IPR044340">
    <property type="entry name" value="Helicase_Sen1_1B_dom"/>
</dbReference>
<dbReference type="GO" id="GO:0005694">
    <property type="term" value="C:chromosome"/>
    <property type="evidence" value="ECO:0007669"/>
    <property type="project" value="UniProtKB-ARBA"/>
</dbReference>
<feature type="compositionally biased region" description="Polar residues" evidence="9">
    <location>
        <begin position="1494"/>
        <end position="1505"/>
    </location>
</feature>
<evidence type="ECO:0008006" key="16">
    <source>
        <dbReference type="Google" id="ProtNLM"/>
    </source>
</evidence>
<keyword evidence="3" id="KW-0547">Nucleotide-binding</keyword>
<evidence type="ECO:0000259" key="13">
    <source>
        <dbReference type="Pfam" id="PF23576"/>
    </source>
</evidence>
<reference evidence="14" key="1">
    <citation type="submission" date="2022-10" db="EMBL/GenBank/DDBJ databases">
        <authorList>
            <person name="Byrne P K."/>
        </authorList>
    </citation>
    <scope>NUCLEOTIDE SEQUENCE</scope>
    <source>
        <strain evidence="14">IFO1815</strain>
    </source>
</reference>
<organism evidence="14 15">
    <name type="scientific">Saccharomyces mikatae IFO 1815</name>
    <dbReference type="NCBI Taxonomy" id="226126"/>
    <lineage>
        <taxon>Eukaryota</taxon>
        <taxon>Fungi</taxon>
        <taxon>Dikarya</taxon>
        <taxon>Ascomycota</taxon>
        <taxon>Saccharomycotina</taxon>
        <taxon>Saccharomycetes</taxon>
        <taxon>Saccharomycetales</taxon>
        <taxon>Saccharomycetaceae</taxon>
        <taxon>Saccharomyces</taxon>
    </lineage>
</organism>
<feature type="region of interest" description="Disordered" evidence="9">
    <location>
        <begin position="940"/>
        <end position="963"/>
    </location>
</feature>
<evidence type="ECO:0000256" key="3">
    <source>
        <dbReference type="ARBA" id="ARBA00022741"/>
    </source>
</evidence>
<dbReference type="CDD" id="cd21408">
    <property type="entry name" value="1B_Sen1p-like"/>
    <property type="match status" value="1"/>
</dbReference>
<name>A0AA35NEN9_SACMI</name>
<evidence type="ECO:0000256" key="6">
    <source>
        <dbReference type="ARBA" id="ARBA00022840"/>
    </source>
</evidence>
<dbReference type="FunFam" id="3.40.50.300:FF:001152">
    <property type="entry name" value="tRNA-splicing endonuclease, putative"/>
    <property type="match status" value="1"/>
</dbReference>
<comment type="subcellular location">
    <subcellularLocation>
        <location evidence="1">Nucleus</location>
    </subcellularLocation>
</comment>
<evidence type="ECO:0000256" key="8">
    <source>
        <dbReference type="SAM" id="Coils"/>
    </source>
</evidence>
<evidence type="ECO:0000259" key="10">
    <source>
        <dbReference type="Pfam" id="PF12726"/>
    </source>
</evidence>
<feature type="region of interest" description="Disordered" evidence="9">
    <location>
        <begin position="2029"/>
        <end position="2227"/>
    </location>
</feature>
<comment type="similarity">
    <text evidence="2">Belongs to the DNA2/NAM7 helicase family.</text>
</comment>
<feature type="compositionally biased region" description="Basic residues" evidence="9">
    <location>
        <begin position="1918"/>
        <end position="1943"/>
    </location>
</feature>
<feature type="region of interest" description="Disordered" evidence="9">
    <location>
        <begin position="1900"/>
        <end position="1968"/>
    </location>
</feature>
<evidence type="ECO:0000256" key="7">
    <source>
        <dbReference type="ARBA" id="ARBA00023242"/>
    </source>
</evidence>
<evidence type="ECO:0000256" key="1">
    <source>
        <dbReference type="ARBA" id="ARBA00004123"/>
    </source>
</evidence>
<feature type="compositionally biased region" description="Low complexity" evidence="9">
    <location>
        <begin position="941"/>
        <end position="962"/>
    </location>
</feature>
<evidence type="ECO:0000256" key="9">
    <source>
        <dbReference type="SAM" id="MobiDB-lite"/>
    </source>
</evidence>
<keyword evidence="7" id="KW-0539">Nucleus</keyword>
<keyword evidence="5" id="KW-0347">Helicase</keyword>
<dbReference type="RefSeq" id="XP_056078443.1">
    <property type="nucleotide sequence ID" value="XM_056224534.1"/>
</dbReference>
<evidence type="ECO:0000256" key="2">
    <source>
        <dbReference type="ARBA" id="ARBA00007913"/>
    </source>
</evidence>
<feature type="domain" description="DNA2/NAM7 helicase helicase" evidence="11">
    <location>
        <begin position="1329"/>
        <end position="1621"/>
    </location>
</feature>
<feature type="region of interest" description="Disordered" evidence="9">
    <location>
        <begin position="1029"/>
        <end position="1056"/>
    </location>
</feature>
<keyword evidence="8" id="KW-0175">Coiled coil</keyword>
<evidence type="ECO:0000313" key="15">
    <source>
        <dbReference type="Proteomes" id="UP001161438"/>
    </source>
</evidence>
<keyword evidence="6" id="KW-0067">ATP-binding</keyword>
<dbReference type="FunFam" id="3.40.50.300:FF:000326">
    <property type="entry name" value="P-loop containing nucleoside triphosphate hydrolase"/>
    <property type="match status" value="1"/>
</dbReference>
<feature type="domain" description="Helicase SEN1 beta-barrel" evidence="13">
    <location>
        <begin position="1172"/>
        <end position="1280"/>
    </location>
</feature>
<dbReference type="InterPro" id="IPR024481">
    <property type="entry name" value="Helicase_Sen1_N"/>
</dbReference>
<accession>A0AA35NEN9</accession>
<evidence type="ECO:0000256" key="5">
    <source>
        <dbReference type="ARBA" id="ARBA00022806"/>
    </source>
</evidence>
<evidence type="ECO:0000259" key="12">
    <source>
        <dbReference type="Pfam" id="PF13087"/>
    </source>
</evidence>
<evidence type="ECO:0000313" key="14">
    <source>
        <dbReference type="EMBL" id="CAI4035323.1"/>
    </source>
</evidence>
<feature type="coiled-coil region" evidence="8">
    <location>
        <begin position="1507"/>
        <end position="1534"/>
    </location>
</feature>
<dbReference type="PANTHER" id="PTHR10887:SF495">
    <property type="entry name" value="HELICASE SENATAXIN ISOFORM X1-RELATED"/>
    <property type="match status" value="1"/>
</dbReference>
<dbReference type="GO" id="GO:0003678">
    <property type="term" value="F:DNA helicase activity"/>
    <property type="evidence" value="ECO:0007669"/>
    <property type="project" value="UniProtKB-ARBA"/>
</dbReference>
<dbReference type="GO" id="GO:0006369">
    <property type="term" value="P:termination of RNA polymerase II transcription"/>
    <property type="evidence" value="ECO:0007669"/>
    <property type="project" value="TreeGrafter"/>
</dbReference>
<sequence length="2227" mass="252002">MNSTNPDNNNFNNKSSTDISSSTNVQLATVYTKAKSYIPQIEQVYQGTNPNIQEAKLLGELLQVLAEVPKGTHLFCDPILEPISIFSLTIFSFNEEATATWLKNHFNPILSVCEKCILNFARGKCKMLQHFAIQRHVPHEHVAKFNDIVCQWRVEAIFPILRNISVNDNTNINITNEIEIAMYECLCNPHMLRLNKQLKATFEAIFKFFYDTKHRLLDVTNPSSIKTFISGIIFCWCEGSKEENEWSRAFLMDLYSKNFHINLSSLTPDIIEEVYIHILFLQNPANWTEVVVCQFWSRLLPVFNLFDKDVFIEYFQVPKNLESLKKTFKFPLEPIFKMWYNHLSKSYHDKPLDFLLRGLTMFLNKFGPEFWPKIEPFTFHSILDIIFNKDSFPIKLIKIQDNAIVEQQTEVYFQLTGSVTDLLSWTLPFYHALSPSKRIQMVRKVSMAFLRIIANYPSLKSIPKACLMNSATALLRAVLTIKENERAMLYKNDEFETVLLTKTDSRALLNNPLIQDIIIRSASKPNEFYPGLGPASTSVATSTMMVLAECIDFDILLLCHRTFKLYSGKPISEIPISTNVLENVTNKIDLRSFHDGPLLAKQLLVSLKNINGLLIVPTNTAIAKAHNALNQKFLLLSTKLIEKFADILPGQLSKILADEDASQGFWSCIFSSDKHLYQAATNILYNTFDVEGRLEGILAILNNNLTVNLKNINVMLQRLINCEFYEPCPRAVRVLMDVVSAFVDPISGVFANFQTLKTQNTEGEFLKFWESCWLFLDTIYKFTLGWASKYDYSELENFTKDTLDLSRSLVDSFREFSDILHDQDKNLLLNVLDTFKNMLYWLRLSDEVLLESCVRLIISTSDLAHEKHVKVEDSLVEMMAKYASKSKKFSNKLTDQQASEILQKAKIFNKSLTEQVAVDAENYRKEKELSRLGKVIDLTDSASESPSLSPSSSSAVTGSSMESRADYLQRKALSSSITGRPRVAQPKITSFGTFQSSASAKLQRTKPIKPLSKMELARMQLLNNRVVHPPSAPAFHTKSRGINKNEDSTSEESDNDIESARELFAIAKAKGKGIQTVDINGKVVKRQTAAELAKQELEHMRKRLNVDMNPLYETVLQWDYTKNSEYPDDEPIGNYSDVKDVFNSPGDYQNVMRPLLLLESWQGLCSSRDREDYKPFSIIVGNRTAVSDFYDVYASVGRQVLQDCGISESDLIVMAYLPDFRPGKRLSSENFKKAPHTCLAKVRTLKNTKGGNVDVTLRIHRNHSFSKFLTLRSEIHCVKVMQMTTIEREYSTLEGLEYYDLVGQILQAKPSPPVNVDGKEIETVKKSYKLNTSQAEAIVNSVFKEGFSLIQGPPGTGKTKTILGIIGYFLSTRNIPPSNAIKVPLEKHTSSTEQLLKKQKILICAPSNAAVDEICLRLKSGVYDKEGHLFKPQLVRVGRSDVVNVAIKDLTLEELVDKRIGERNYEIRTDPELERRFNNAVSKRRELRSKLDSESGNPESPMSTEDISKLQLKIRELSKIINELGRDRDEMREKNSVNYRNRDLDRRNAQAHILAVSDVICSTLSGSAHDVLATMGIKFDTVIIDEACQCTELSSIIPLRYGGKRCIMVGDPNQLPPTVLSGAASNFKYNQSLFVRMEKNSTPYLLDVQYRMHPSISKFPSSEFYHGRLKDGPGMDILNKRPWHEIEPLAPYKFFDIITGRQEQNVKTMSYTNMEEVRVAIELVDFLFRKFDNKIDFTGKIGIISPYREQMQRMRKEFARYFGGTINKSIDFNTIDGFQGQEKDIILISCVRADDTKSTVGFLKDFRRMNVALTRAKTSIWVLGHQRSLTKSKLWRDLIEDAKDRNCLEYACSGFLDPRNNRARNILKKYNVSIPPEQDDDYKLPMEYVTQSSIDVKLNKGPKKRKIVDDDGEADKTVKKKKKEKEKNKEKKKLKSDNKKKKHTEGESSSTSSGTKKKSSIFGGMSVPNAVVPKSFADINSEKKDIVAADKKKKNKHVCFSDDVSIIPRSEEPEIKVTRSLSSVLKEKQLGLKEAKEPSPPAISANGDDEDEDDYTPSISSSSLGKTEASGRNNRIVSNQQNFNASIYDDPQFPQTEQAQVPAIITKHRNSNKGVSSSSLGIMSASDNGEPDQNGQNGVNGFYSQHVSNENRYPTAPTGPGGSAGSLPRHPQVSFPSELEDPYDPNSDPQPQSALKIPGGGPAGARNSSRRNASSSPFIPKKRKPRP</sequence>
<proteinExistence type="inferred from homology"/>
<dbReference type="EMBL" id="OX365768">
    <property type="protein sequence ID" value="CAI4035323.1"/>
    <property type="molecule type" value="Genomic_DNA"/>
</dbReference>
<dbReference type="InterPro" id="IPR027417">
    <property type="entry name" value="P-loop_NTPase"/>
</dbReference>
<dbReference type="GeneID" id="80920177"/>
<keyword evidence="15" id="KW-1185">Reference proteome</keyword>
<dbReference type="InterPro" id="IPR041677">
    <property type="entry name" value="DNA2/NAM7_AAA_11"/>
</dbReference>